<dbReference type="RefSeq" id="WP_406699504.1">
    <property type="nucleotide sequence ID" value="NZ_CP155447.1"/>
</dbReference>
<dbReference type="EMBL" id="CP155447">
    <property type="protein sequence ID" value="XBH06655.1"/>
    <property type="molecule type" value="Genomic_DNA"/>
</dbReference>
<protein>
    <submittedName>
        <fullName evidence="2">Biotin/lipoyl-containing protein</fullName>
    </submittedName>
</protein>
<gene>
    <name evidence="2" type="ORF">V5E97_11630</name>
</gene>
<evidence type="ECO:0000313" key="2">
    <source>
        <dbReference type="EMBL" id="XBH06655.1"/>
    </source>
</evidence>
<dbReference type="InterPro" id="IPR011053">
    <property type="entry name" value="Single_hybrid_motif"/>
</dbReference>
<reference evidence="2" key="1">
    <citation type="submission" date="2024-05" db="EMBL/GenBank/DDBJ databases">
        <title>Planctomycetes of the genus Singulisphaera possess chitinolytic capabilities.</title>
        <authorList>
            <person name="Ivanova A."/>
        </authorList>
    </citation>
    <scope>NUCLEOTIDE SEQUENCE</scope>
    <source>
        <strain evidence="2">Ch08T</strain>
    </source>
</reference>
<proteinExistence type="predicted"/>
<dbReference type="InterPro" id="IPR000089">
    <property type="entry name" value="Biotin_lipoyl"/>
</dbReference>
<dbReference type="Pfam" id="PF00364">
    <property type="entry name" value="Biotin_lipoyl"/>
    <property type="match status" value="1"/>
</dbReference>
<feature type="domain" description="Lipoyl-binding" evidence="1">
    <location>
        <begin position="14"/>
        <end position="83"/>
    </location>
</feature>
<accession>A0AAU7CMZ0</accession>
<organism evidence="2">
    <name type="scientific">Singulisphaera sp. Ch08</name>
    <dbReference type="NCBI Taxonomy" id="3120278"/>
    <lineage>
        <taxon>Bacteria</taxon>
        <taxon>Pseudomonadati</taxon>
        <taxon>Planctomycetota</taxon>
        <taxon>Planctomycetia</taxon>
        <taxon>Isosphaerales</taxon>
        <taxon>Isosphaeraceae</taxon>
        <taxon>Singulisphaera</taxon>
    </lineage>
</organism>
<dbReference type="Gene3D" id="2.40.50.100">
    <property type="match status" value="1"/>
</dbReference>
<sequence length="104" mass="11137">MNDETGFAMRLEAVILPDLGTGPDVRIVVSHWFAARGDEVWEGDRLVEVLVGPATFDVPAPTTGRLAEIRGWEDDQVTPGAVLGLVAALEDGDGDDRPSERPPS</sequence>
<name>A0AAU7CMZ0_9BACT</name>
<dbReference type="SUPFAM" id="SSF51230">
    <property type="entry name" value="Single hybrid motif"/>
    <property type="match status" value="1"/>
</dbReference>
<evidence type="ECO:0000259" key="1">
    <source>
        <dbReference type="Pfam" id="PF00364"/>
    </source>
</evidence>
<dbReference type="AlphaFoldDB" id="A0AAU7CMZ0"/>